<name>A0AAV7VKR5_PLEWA</name>
<organism evidence="1 2">
    <name type="scientific">Pleurodeles waltl</name>
    <name type="common">Iberian ribbed newt</name>
    <dbReference type="NCBI Taxonomy" id="8319"/>
    <lineage>
        <taxon>Eukaryota</taxon>
        <taxon>Metazoa</taxon>
        <taxon>Chordata</taxon>
        <taxon>Craniata</taxon>
        <taxon>Vertebrata</taxon>
        <taxon>Euteleostomi</taxon>
        <taxon>Amphibia</taxon>
        <taxon>Batrachia</taxon>
        <taxon>Caudata</taxon>
        <taxon>Salamandroidea</taxon>
        <taxon>Salamandridae</taxon>
        <taxon>Pleurodelinae</taxon>
        <taxon>Pleurodeles</taxon>
    </lineage>
</organism>
<protein>
    <submittedName>
        <fullName evidence="1">Uncharacterized protein</fullName>
    </submittedName>
</protein>
<comment type="caution">
    <text evidence="1">The sequence shown here is derived from an EMBL/GenBank/DDBJ whole genome shotgun (WGS) entry which is preliminary data.</text>
</comment>
<dbReference type="AlphaFoldDB" id="A0AAV7VKR5"/>
<reference evidence="1" key="1">
    <citation type="journal article" date="2022" name="bioRxiv">
        <title>Sequencing and chromosome-scale assembly of the giantPleurodeles waltlgenome.</title>
        <authorList>
            <person name="Brown T."/>
            <person name="Elewa A."/>
            <person name="Iarovenko S."/>
            <person name="Subramanian E."/>
            <person name="Araus A.J."/>
            <person name="Petzold A."/>
            <person name="Susuki M."/>
            <person name="Suzuki K.-i.T."/>
            <person name="Hayashi T."/>
            <person name="Toyoda A."/>
            <person name="Oliveira C."/>
            <person name="Osipova E."/>
            <person name="Leigh N.D."/>
            <person name="Simon A."/>
            <person name="Yun M.H."/>
        </authorList>
    </citation>
    <scope>NUCLEOTIDE SEQUENCE</scope>
    <source>
        <strain evidence="1">20211129_DDA</strain>
        <tissue evidence="1">Liver</tissue>
    </source>
</reference>
<accession>A0AAV7VKR5</accession>
<proteinExistence type="predicted"/>
<sequence length="172" mass="19425">MFPVRRERAPFLPPARRPLWQARTFLQRRSLHRAAERTSALRLQNTQREDRVTLCRRRAGRTSSGRRFAARISPGLPQRKGQQQATPATTIKAPLNPSGTGHAWPMSGPTVGPFACGQPRLGLTTPLGVFIHLISVNCYAVPKVIYDGEKEAHNVDLQEAPFNCYYYERPHK</sequence>
<keyword evidence="2" id="KW-1185">Reference proteome</keyword>
<evidence type="ECO:0000313" key="1">
    <source>
        <dbReference type="EMBL" id="KAJ1201907.1"/>
    </source>
</evidence>
<gene>
    <name evidence="1" type="ORF">NDU88_005711</name>
</gene>
<dbReference type="Proteomes" id="UP001066276">
    <property type="component" value="Chromosome 2_1"/>
</dbReference>
<dbReference type="EMBL" id="JANPWB010000003">
    <property type="protein sequence ID" value="KAJ1201907.1"/>
    <property type="molecule type" value="Genomic_DNA"/>
</dbReference>
<evidence type="ECO:0000313" key="2">
    <source>
        <dbReference type="Proteomes" id="UP001066276"/>
    </source>
</evidence>